<evidence type="ECO:0000313" key="2">
    <source>
        <dbReference type="EMBL" id="MCY9610639.1"/>
    </source>
</evidence>
<dbReference type="SUPFAM" id="SSF49764">
    <property type="entry name" value="HSP20-like chaperones"/>
    <property type="match status" value="1"/>
</dbReference>
<feature type="domain" description="CS" evidence="1">
    <location>
        <begin position="55"/>
        <end position="147"/>
    </location>
</feature>
<dbReference type="Pfam" id="PF04969">
    <property type="entry name" value="CS"/>
    <property type="match status" value="1"/>
</dbReference>
<proteinExistence type="predicted"/>
<dbReference type="GeneID" id="76995015"/>
<evidence type="ECO:0000259" key="1">
    <source>
        <dbReference type="PROSITE" id="PS51203"/>
    </source>
</evidence>
<dbReference type="EMBL" id="JAMDMM010000062">
    <property type="protein sequence ID" value="MCY9610639.1"/>
    <property type="molecule type" value="Genomic_DNA"/>
</dbReference>
<accession>A0ABT4G3J3</accession>
<dbReference type="CDD" id="cd00298">
    <property type="entry name" value="ACD_sHsps_p23-like"/>
    <property type="match status" value="1"/>
</dbReference>
<comment type="caution">
    <text evidence="2">The sequence shown here is derived from an EMBL/GenBank/DDBJ whole genome shotgun (WGS) entry which is preliminary data.</text>
</comment>
<name>A0ABT4G3J3_PANTH</name>
<evidence type="ECO:0000313" key="3">
    <source>
        <dbReference type="Proteomes" id="UP001209276"/>
    </source>
</evidence>
<dbReference type="Proteomes" id="UP001209276">
    <property type="component" value="Unassembled WGS sequence"/>
</dbReference>
<protein>
    <submittedName>
        <fullName evidence="2">Hsp20/alpha crystallin family protein</fullName>
    </submittedName>
</protein>
<gene>
    <name evidence="2" type="ORF">M5W83_26165</name>
</gene>
<dbReference type="InterPro" id="IPR008978">
    <property type="entry name" value="HSP20-like_chaperone"/>
</dbReference>
<reference evidence="2 3" key="1">
    <citation type="submission" date="2022-05" db="EMBL/GenBank/DDBJ databases">
        <title>Genome Sequencing of Bee-Associated Microbes.</title>
        <authorList>
            <person name="Dunlap C."/>
        </authorList>
    </citation>
    <scope>NUCLEOTIDE SEQUENCE [LARGE SCALE GENOMIC DNA]</scope>
    <source>
        <strain evidence="2 3">NRRL B-14613</strain>
    </source>
</reference>
<sequence>MSEASKGTMDWKKFEQFFGTNFPFVDKNSGKLTDNWVENYVQRILKNVPGVSNTNQALSHEIFQTHHFVFIKIKVPDSIRERDMQVSVSSNQLKIEGLPENQSFVVQLPVLVKARECRASYKDGVLQIKVRKNDDDLDFYNVGIRYE</sequence>
<keyword evidence="3" id="KW-1185">Reference proteome</keyword>
<dbReference type="Gene3D" id="2.60.40.790">
    <property type="match status" value="1"/>
</dbReference>
<organism evidence="2 3">
    <name type="scientific">Paenibacillus thiaminolyticus</name>
    <name type="common">Bacillus thiaminolyticus</name>
    <dbReference type="NCBI Taxonomy" id="49283"/>
    <lineage>
        <taxon>Bacteria</taxon>
        <taxon>Bacillati</taxon>
        <taxon>Bacillota</taxon>
        <taxon>Bacilli</taxon>
        <taxon>Bacillales</taxon>
        <taxon>Paenibacillaceae</taxon>
        <taxon>Paenibacillus</taxon>
    </lineage>
</organism>
<dbReference type="RefSeq" id="WP_244194055.1">
    <property type="nucleotide sequence ID" value="NZ_CABMNB010000012.1"/>
</dbReference>
<dbReference type="PROSITE" id="PS51203">
    <property type="entry name" value="CS"/>
    <property type="match status" value="1"/>
</dbReference>
<dbReference type="InterPro" id="IPR007052">
    <property type="entry name" value="CS_dom"/>
</dbReference>